<evidence type="ECO:0000256" key="12">
    <source>
        <dbReference type="ARBA" id="ARBA00023152"/>
    </source>
</evidence>
<evidence type="ECO:0000313" key="18">
    <source>
        <dbReference type="Proteomes" id="UP000777784"/>
    </source>
</evidence>
<dbReference type="EMBL" id="JAHJDP010000005">
    <property type="protein sequence ID" value="MBU2689476.1"/>
    <property type="molecule type" value="Genomic_DNA"/>
</dbReference>
<keyword evidence="8 13" id="KW-0808">Transferase</keyword>
<accession>A0A948RT13</accession>
<organism evidence="17 18">
    <name type="scientific">Eiseniibacteriota bacterium</name>
    <dbReference type="NCBI Taxonomy" id="2212470"/>
    <lineage>
        <taxon>Bacteria</taxon>
        <taxon>Candidatus Eiseniibacteriota</taxon>
    </lineage>
</organism>
<sequence length="399" mass="42605">MRIKTLAELSIENKDVLVRVDYNVPLKDGKVGDDTRLQASLPTIRRLLGPARRVILMSHLGRPKGKRVPEMSLAPVAKVLEDLLGQPVRFAPDCIGDEVQAILKDPQTPRVVLLENLRYHPEETDNDEGFAAELAQWGSVYVNDAFGAAHRAHASTYAVAKLFKERGMGLLMEREVAALASLLEAPRKPFAAILGGAKISGKVDVVENLLPIAQHILIGGAMAFTFLRARGLKTGLTLVEEDRIAMAGELLEKAEASGVELLLPIDAVLSQSAEKPQAVRTRPVEEIAGNEMAVDIGPKSTDLFRRTIMKAGTIFWNGPMGIFEVEEFSKGTLAVAQALADATGGPLATTTVVGGGDSVAAIKKLGLADAMTHVSTGGGASLEFIGGRELPGVEILEMN</sequence>
<feature type="binding site" evidence="13 15">
    <location>
        <begin position="355"/>
        <end position="358"/>
    </location>
    <ligand>
        <name>ATP</name>
        <dbReference type="ChEBI" id="CHEBI:30616"/>
    </ligand>
</feature>
<evidence type="ECO:0000256" key="2">
    <source>
        <dbReference type="ARBA" id="ARBA00004838"/>
    </source>
</evidence>
<proteinExistence type="inferred from homology"/>
<keyword evidence="9 13" id="KW-0547">Nucleotide-binding</keyword>
<dbReference type="FunFam" id="3.40.50.1260:FF:000031">
    <property type="entry name" value="Phosphoglycerate kinase 1"/>
    <property type="match status" value="1"/>
</dbReference>
<dbReference type="GO" id="GO:0043531">
    <property type="term" value="F:ADP binding"/>
    <property type="evidence" value="ECO:0007669"/>
    <property type="project" value="TreeGrafter"/>
</dbReference>
<dbReference type="EC" id="2.7.2.3" evidence="5 13"/>
<dbReference type="GO" id="GO:0006094">
    <property type="term" value="P:gluconeogenesis"/>
    <property type="evidence" value="ECO:0007669"/>
    <property type="project" value="TreeGrafter"/>
</dbReference>
<dbReference type="Proteomes" id="UP000777784">
    <property type="component" value="Unassembled WGS sequence"/>
</dbReference>
<dbReference type="InterPro" id="IPR015824">
    <property type="entry name" value="Phosphoglycerate_kinase_N"/>
</dbReference>
<feature type="binding site" evidence="13">
    <location>
        <position position="36"/>
    </location>
    <ligand>
        <name>substrate</name>
    </ligand>
</feature>
<evidence type="ECO:0000256" key="16">
    <source>
        <dbReference type="RuleBase" id="RU000532"/>
    </source>
</evidence>
<dbReference type="Gene3D" id="3.40.50.1260">
    <property type="entry name" value="Phosphoglycerate kinase, N-terminal domain"/>
    <property type="match status" value="2"/>
</dbReference>
<dbReference type="PIRSF" id="PIRSF000724">
    <property type="entry name" value="Pgk"/>
    <property type="match status" value="1"/>
</dbReference>
<dbReference type="PANTHER" id="PTHR11406:SF23">
    <property type="entry name" value="PHOSPHOGLYCERATE KINASE 1, CHLOROPLASTIC-RELATED"/>
    <property type="match status" value="1"/>
</dbReference>
<comment type="subcellular location">
    <subcellularLocation>
        <location evidence="13">Cytoplasm</location>
    </subcellularLocation>
</comment>
<evidence type="ECO:0000256" key="3">
    <source>
        <dbReference type="ARBA" id="ARBA00008982"/>
    </source>
</evidence>
<dbReference type="PRINTS" id="PR00477">
    <property type="entry name" value="PHGLYCKINASE"/>
</dbReference>
<comment type="pathway">
    <text evidence="2 13">Carbohydrate degradation; glycolysis; pyruvate from D-glyceraldehyde 3-phosphate: step 2/5.</text>
</comment>
<evidence type="ECO:0000256" key="4">
    <source>
        <dbReference type="ARBA" id="ARBA00011245"/>
    </source>
</evidence>
<feature type="binding site" evidence="13 15">
    <location>
        <position position="202"/>
    </location>
    <ligand>
        <name>ATP</name>
        <dbReference type="ChEBI" id="CHEBI:30616"/>
    </ligand>
</feature>
<comment type="similarity">
    <text evidence="3 13 16">Belongs to the phosphoglycerate kinase family.</text>
</comment>
<dbReference type="AlphaFoldDB" id="A0A948RT13"/>
<comment type="caution">
    <text evidence="13">Lacks conserved residue(s) required for the propagation of feature annotation.</text>
</comment>
<comment type="subunit">
    <text evidence="4 13">Monomer.</text>
</comment>
<dbReference type="GO" id="GO:0006096">
    <property type="term" value="P:glycolytic process"/>
    <property type="evidence" value="ECO:0007669"/>
    <property type="project" value="UniProtKB-UniRule"/>
</dbReference>
<dbReference type="GO" id="GO:0004618">
    <property type="term" value="F:phosphoglycerate kinase activity"/>
    <property type="evidence" value="ECO:0007669"/>
    <property type="project" value="UniProtKB-UniRule"/>
</dbReference>
<feature type="binding site" evidence="13">
    <location>
        <position position="118"/>
    </location>
    <ligand>
        <name>substrate</name>
    </ligand>
</feature>
<name>A0A948RT13_UNCEI</name>
<feature type="binding site" evidence="13 14">
    <location>
        <begin position="59"/>
        <end position="62"/>
    </location>
    <ligand>
        <name>substrate</name>
    </ligand>
</feature>
<protein>
    <recommendedName>
        <fullName evidence="6 13">Phosphoglycerate kinase</fullName>
        <ecNumber evidence="5 13">2.7.2.3</ecNumber>
    </recommendedName>
</protein>
<dbReference type="PANTHER" id="PTHR11406">
    <property type="entry name" value="PHOSPHOGLYCERATE KINASE"/>
    <property type="match status" value="1"/>
</dbReference>
<dbReference type="InterPro" id="IPR001576">
    <property type="entry name" value="Phosphoglycerate_kinase"/>
</dbReference>
<evidence type="ECO:0000256" key="8">
    <source>
        <dbReference type="ARBA" id="ARBA00022679"/>
    </source>
</evidence>
<evidence type="ECO:0000256" key="6">
    <source>
        <dbReference type="ARBA" id="ARBA00016471"/>
    </source>
</evidence>
<feature type="binding site" evidence="13 14">
    <location>
        <begin position="21"/>
        <end position="23"/>
    </location>
    <ligand>
        <name>substrate</name>
    </ligand>
</feature>
<dbReference type="GO" id="GO:0005524">
    <property type="term" value="F:ATP binding"/>
    <property type="evidence" value="ECO:0007669"/>
    <property type="project" value="UniProtKB-KW"/>
</dbReference>
<dbReference type="InterPro" id="IPR036043">
    <property type="entry name" value="Phosphoglycerate_kinase_sf"/>
</dbReference>
<comment type="caution">
    <text evidence="17">The sequence shown here is derived from an EMBL/GenBank/DDBJ whole genome shotgun (WGS) entry which is preliminary data.</text>
</comment>
<evidence type="ECO:0000256" key="15">
    <source>
        <dbReference type="PIRSR" id="PIRSR000724-2"/>
    </source>
</evidence>
<evidence type="ECO:0000313" key="17">
    <source>
        <dbReference type="EMBL" id="MBU2689476.1"/>
    </source>
</evidence>
<evidence type="ECO:0000256" key="1">
    <source>
        <dbReference type="ARBA" id="ARBA00000642"/>
    </source>
</evidence>
<keyword evidence="10 13" id="KW-0418">Kinase</keyword>
<dbReference type="Pfam" id="PF00162">
    <property type="entry name" value="PGK"/>
    <property type="match status" value="1"/>
</dbReference>
<dbReference type="GO" id="GO:0005829">
    <property type="term" value="C:cytosol"/>
    <property type="evidence" value="ECO:0007669"/>
    <property type="project" value="TreeGrafter"/>
</dbReference>
<evidence type="ECO:0000256" key="5">
    <source>
        <dbReference type="ARBA" id="ARBA00013061"/>
    </source>
</evidence>
<feature type="binding site" evidence="14">
    <location>
        <position position="118"/>
    </location>
    <ligand>
        <name>(2R)-3-phosphoglycerate</name>
        <dbReference type="ChEBI" id="CHEBI:58272"/>
    </ligand>
</feature>
<gene>
    <name evidence="13" type="primary">pgk</name>
    <name evidence="17" type="ORF">KJ970_00985</name>
</gene>
<keyword evidence="12 13" id="KW-0324">Glycolysis</keyword>
<evidence type="ECO:0000256" key="11">
    <source>
        <dbReference type="ARBA" id="ARBA00022840"/>
    </source>
</evidence>
<keyword evidence="7 13" id="KW-0963">Cytoplasm</keyword>
<feature type="binding site" evidence="13 15">
    <location>
        <position position="324"/>
    </location>
    <ligand>
        <name>ATP</name>
        <dbReference type="ChEBI" id="CHEBI:30616"/>
    </ligand>
</feature>
<feature type="binding site" evidence="14">
    <location>
        <position position="36"/>
    </location>
    <ligand>
        <name>(2R)-3-phosphoglycerate</name>
        <dbReference type="ChEBI" id="CHEBI:58272"/>
    </ligand>
</feature>
<reference evidence="17" key="1">
    <citation type="submission" date="2021-05" db="EMBL/GenBank/DDBJ databases">
        <title>Energy efficiency and biological interactions define the core microbiome of deep oligotrophic groundwater.</title>
        <authorList>
            <person name="Mehrshad M."/>
            <person name="Lopez-Fernandez M."/>
            <person name="Bell E."/>
            <person name="Bernier-Latmani R."/>
            <person name="Bertilsson S."/>
            <person name="Dopson M."/>
        </authorList>
    </citation>
    <scope>NUCLEOTIDE SEQUENCE</scope>
    <source>
        <strain evidence="17">Modern_marine.mb.64</strain>
    </source>
</reference>
<evidence type="ECO:0000256" key="10">
    <source>
        <dbReference type="ARBA" id="ARBA00022777"/>
    </source>
</evidence>
<dbReference type="SUPFAM" id="SSF53748">
    <property type="entry name" value="Phosphoglycerate kinase"/>
    <property type="match status" value="1"/>
</dbReference>
<comment type="catalytic activity">
    <reaction evidence="1 13 16">
        <text>(2R)-3-phosphoglycerate + ATP = (2R)-3-phospho-glyceroyl phosphate + ADP</text>
        <dbReference type="Rhea" id="RHEA:14801"/>
        <dbReference type="ChEBI" id="CHEBI:30616"/>
        <dbReference type="ChEBI" id="CHEBI:57604"/>
        <dbReference type="ChEBI" id="CHEBI:58272"/>
        <dbReference type="ChEBI" id="CHEBI:456216"/>
        <dbReference type="EC" id="2.7.2.3"/>
    </reaction>
</comment>
<evidence type="ECO:0000256" key="7">
    <source>
        <dbReference type="ARBA" id="ARBA00022490"/>
    </source>
</evidence>
<evidence type="ECO:0000256" key="14">
    <source>
        <dbReference type="PIRSR" id="PIRSR000724-1"/>
    </source>
</evidence>
<keyword evidence="11 13" id="KW-0067">ATP-binding</keyword>
<dbReference type="HAMAP" id="MF_00145">
    <property type="entry name" value="Phosphoglyc_kinase"/>
    <property type="match status" value="1"/>
</dbReference>
<feature type="binding site" evidence="14">
    <location>
        <position position="151"/>
    </location>
    <ligand>
        <name>(2R)-3-phosphoglycerate</name>
        <dbReference type="ChEBI" id="CHEBI:58272"/>
    </ligand>
</feature>
<dbReference type="FunFam" id="3.40.50.1260:FF:000006">
    <property type="entry name" value="Phosphoglycerate kinase"/>
    <property type="match status" value="1"/>
</dbReference>
<evidence type="ECO:0000256" key="9">
    <source>
        <dbReference type="ARBA" id="ARBA00022741"/>
    </source>
</evidence>
<feature type="binding site" evidence="13">
    <location>
        <position position="151"/>
    </location>
    <ligand>
        <name>substrate</name>
    </ligand>
</feature>
<evidence type="ECO:0000256" key="13">
    <source>
        <dbReference type="HAMAP-Rule" id="MF_00145"/>
    </source>
</evidence>